<dbReference type="PANTHER" id="PTHR42944:SF1">
    <property type="entry name" value="ADENINE DNA GLYCOSYLASE"/>
    <property type="match status" value="1"/>
</dbReference>
<keyword evidence="8" id="KW-0378">Hydrolase</keyword>
<keyword evidence="9" id="KW-0408">Iron</keyword>
<reference evidence="14 15" key="1">
    <citation type="journal article" date="2016" name="Nat. Commun.">
        <title>Thousands of microbial genomes shed light on interconnected biogeochemical processes in an aquifer system.</title>
        <authorList>
            <person name="Anantharaman K."/>
            <person name="Brown C.T."/>
            <person name="Hug L.A."/>
            <person name="Sharon I."/>
            <person name="Castelle C.J."/>
            <person name="Probst A.J."/>
            <person name="Thomas B.C."/>
            <person name="Singh A."/>
            <person name="Wilkins M.J."/>
            <person name="Karaoz U."/>
            <person name="Brodie E.L."/>
            <person name="Williams K.H."/>
            <person name="Hubbard S.S."/>
            <person name="Banfield J.F."/>
        </authorList>
    </citation>
    <scope>NUCLEOTIDE SEQUENCE [LARGE SCALE GENOMIC DNA]</scope>
</reference>
<dbReference type="InterPro" id="IPR003265">
    <property type="entry name" value="HhH-GPD_domain"/>
</dbReference>
<keyword evidence="6" id="KW-0479">Metal-binding</keyword>
<dbReference type="AlphaFoldDB" id="A0A1G2FVZ3"/>
<evidence type="ECO:0000256" key="10">
    <source>
        <dbReference type="ARBA" id="ARBA00023014"/>
    </source>
</evidence>
<evidence type="ECO:0000256" key="2">
    <source>
        <dbReference type="ARBA" id="ARBA00001966"/>
    </source>
</evidence>
<comment type="catalytic activity">
    <reaction evidence="1">
        <text>Hydrolyzes free adenine bases from 7,8-dihydro-8-oxoguanine:adenine mismatched double-stranded DNA, leaving an apurinic site.</text>
        <dbReference type="EC" id="3.2.2.31"/>
    </reaction>
</comment>
<gene>
    <name evidence="14" type="ORF">A2W41_00930</name>
</gene>
<evidence type="ECO:0000256" key="6">
    <source>
        <dbReference type="ARBA" id="ARBA00022723"/>
    </source>
</evidence>
<evidence type="ECO:0000256" key="7">
    <source>
        <dbReference type="ARBA" id="ARBA00022763"/>
    </source>
</evidence>
<dbReference type="InterPro" id="IPR044298">
    <property type="entry name" value="MIG/MutY"/>
</dbReference>
<dbReference type="GO" id="GO:0051536">
    <property type="term" value="F:iron-sulfur cluster binding"/>
    <property type="evidence" value="ECO:0007669"/>
    <property type="project" value="UniProtKB-KW"/>
</dbReference>
<dbReference type="GO" id="GO:0000701">
    <property type="term" value="F:purine-specific mismatch base pair DNA N-glycosylase activity"/>
    <property type="evidence" value="ECO:0007669"/>
    <property type="project" value="UniProtKB-EC"/>
</dbReference>
<keyword evidence="11" id="KW-0234">DNA repair</keyword>
<dbReference type="GO" id="GO:0034039">
    <property type="term" value="F:8-oxo-7,8-dihydroguanine DNA N-glycosylase activity"/>
    <property type="evidence" value="ECO:0007669"/>
    <property type="project" value="TreeGrafter"/>
</dbReference>
<evidence type="ECO:0000256" key="5">
    <source>
        <dbReference type="ARBA" id="ARBA00022023"/>
    </source>
</evidence>
<dbReference type="GO" id="GO:0006284">
    <property type="term" value="P:base-excision repair"/>
    <property type="evidence" value="ECO:0007669"/>
    <property type="project" value="InterPro"/>
</dbReference>
<dbReference type="CDD" id="cd00056">
    <property type="entry name" value="ENDO3c"/>
    <property type="match status" value="1"/>
</dbReference>
<dbReference type="GO" id="GO:0006298">
    <property type="term" value="P:mismatch repair"/>
    <property type="evidence" value="ECO:0007669"/>
    <property type="project" value="TreeGrafter"/>
</dbReference>
<dbReference type="PANTHER" id="PTHR42944">
    <property type="entry name" value="ADENINE DNA GLYCOSYLASE"/>
    <property type="match status" value="1"/>
</dbReference>
<proteinExistence type="inferred from homology"/>
<evidence type="ECO:0000256" key="12">
    <source>
        <dbReference type="ARBA" id="ARBA00023295"/>
    </source>
</evidence>
<dbReference type="GO" id="GO:0046872">
    <property type="term" value="F:metal ion binding"/>
    <property type="evidence" value="ECO:0007669"/>
    <property type="project" value="UniProtKB-KW"/>
</dbReference>
<dbReference type="SUPFAM" id="SSF48150">
    <property type="entry name" value="DNA-glycosylase"/>
    <property type="match status" value="1"/>
</dbReference>
<evidence type="ECO:0000259" key="13">
    <source>
        <dbReference type="SMART" id="SM00478"/>
    </source>
</evidence>
<dbReference type="Pfam" id="PF00730">
    <property type="entry name" value="HhH-GPD"/>
    <property type="match status" value="1"/>
</dbReference>
<dbReference type="GO" id="GO:0035485">
    <property type="term" value="F:adenine/guanine mispair binding"/>
    <property type="evidence" value="ECO:0007669"/>
    <property type="project" value="TreeGrafter"/>
</dbReference>
<evidence type="ECO:0000256" key="1">
    <source>
        <dbReference type="ARBA" id="ARBA00000843"/>
    </source>
</evidence>
<feature type="domain" description="HhH-GPD" evidence="13">
    <location>
        <begin position="40"/>
        <end position="187"/>
    </location>
</feature>
<evidence type="ECO:0000256" key="11">
    <source>
        <dbReference type="ARBA" id="ARBA00023204"/>
    </source>
</evidence>
<dbReference type="EMBL" id="MHNI01000019">
    <property type="protein sequence ID" value="OGZ42256.1"/>
    <property type="molecule type" value="Genomic_DNA"/>
</dbReference>
<keyword evidence="7" id="KW-0227">DNA damage</keyword>
<comment type="similarity">
    <text evidence="3">Belongs to the Nth/MutY family.</text>
</comment>
<comment type="caution">
    <text evidence="14">The sequence shown here is derived from an EMBL/GenBank/DDBJ whole genome shotgun (WGS) entry which is preliminary data.</text>
</comment>
<protein>
    <recommendedName>
        <fullName evidence="5">Adenine DNA glycosylase</fullName>
        <ecNumber evidence="4">3.2.2.31</ecNumber>
    </recommendedName>
</protein>
<dbReference type="InterPro" id="IPR023170">
    <property type="entry name" value="HhH_base_excis_C"/>
</dbReference>
<comment type="cofactor">
    <cofactor evidence="2">
        <name>[4Fe-4S] cluster</name>
        <dbReference type="ChEBI" id="CHEBI:49883"/>
    </cofactor>
</comment>
<evidence type="ECO:0000256" key="4">
    <source>
        <dbReference type="ARBA" id="ARBA00012045"/>
    </source>
</evidence>
<keyword evidence="10" id="KW-0411">Iron-sulfur</keyword>
<evidence type="ECO:0000256" key="3">
    <source>
        <dbReference type="ARBA" id="ARBA00008343"/>
    </source>
</evidence>
<dbReference type="InterPro" id="IPR011257">
    <property type="entry name" value="DNA_glycosylase"/>
</dbReference>
<name>A0A1G2FVZ3_9BACT</name>
<dbReference type="SMART" id="SM00478">
    <property type="entry name" value="ENDO3c"/>
    <property type="match status" value="1"/>
</dbReference>
<dbReference type="InterPro" id="IPR000445">
    <property type="entry name" value="HhH_motif"/>
</dbReference>
<dbReference type="InterPro" id="IPR004036">
    <property type="entry name" value="Endonuclease-III-like_CS2"/>
</dbReference>
<organism evidence="14 15">
    <name type="scientific">Candidatus Ryanbacteria bacterium RIFCSPHIGHO2_01_45_13</name>
    <dbReference type="NCBI Taxonomy" id="1802112"/>
    <lineage>
        <taxon>Bacteria</taxon>
        <taxon>Candidatus Ryaniibacteriota</taxon>
    </lineage>
</organism>
<dbReference type="EC" id="3.2.2.31" evidence="4"/>
<dbReference type="Gene3D" id="1.10.340.30">
    <property type="entry name" value="Hypothetical protein, domain 2"/>
    <property type="match status" value="1"/>
</dbReference>
<dbReference type="PROSITE" id="PS01155">
    <property type="entry name" value="ENDONUCLEASE_III_2"/>
    <property type="match status" value="1"/>
</dbReference>
<dbReference type="GO" id="GO:0032357">
    <property type="term" value="F:oxidized purine DNA binding"/>
    <property type="evidence" value="ECO:0007669"/>
    <property type="project" value="TreeGrafter"/>
</dbReference>
<dbReference type="Proteomes" id="UP000176700">
    <property type="component" value="Unassembled WGS sequence"/>
</dbReference>
<dbReference type="Pfam" id="PF00633">
    <property type="entry name" value="HHH"/>
    <property type="match status" value="1"/>
</dbReference>
<evidence type="ECO:0000256" key="8">
    <source>
        <dbReference type="ARBA" id="ARBA00022801"/>
    </source>
</evidence>
<dbReference type="Gene3D" id="1.10.1670.10">
    <property type="entry name" value="Helix-hairpin-Helix base-excision DNA repair enzymes (C-terminal)"/>
    <property type="match status" value="1"/>
</dbReference>
<accession>A0A1G2FVZ3</accession>
<evidence type="ECO:0000256" key="9">
    <source>
        <dbReference type="ARBA" id="ARBA00023004"/>
    </source>
</evidence>
<sequence>MKKKKRQFNDILFSWYGRYGRSLPWRKTADPYSILVSEIMLQQTQVSRVLPKYGEFLRCFPTAAALARNSLGAVLRVWSGLGYNRRAKFLWETAVLIQKRHKGMFPNKREELLRLPGVGSATASALLAFSFGLNEPMIDTNVRRVLSRVFFKDCPPSDNALYSFAKPLIPKKKGKEWNWAVIDVGALYCKAIGHSSDCPFQGLHGVVKDFRYKKPPKRFSGSDRFYRGKVMALLTQHKQGYTMAALRRKIQLDSERFYKVIFALEKETLVKKRGSILSLP</sequence>
<evidence type="ECO:0000313" key="15">
    <source>
        <dbReference type="Proteomes" id="UP000176700"/>
    </source>
</evidence>
<keyword evidence="12" id="KW-0326">Glycosidase</keyword>
<evidence type="ECO:0000313" key="14">
    <source>
        <dbReference type="EMBL" id="OGZ42256.1"/>
    </source>
</evidence>